<dbReference type="Proteomes" id="UP000284508">
    <property type="component" value="Unassembled WGS sequence"/>
</dbReference>
<keyword evidence="1" id="KW-0472">Membrane</keyword>
<evidence type="ECO:0000256" key="1">
    <source>
        <dbReference type="SAM" id="Phobius"/>
    </source>
</evidence>
<accession>A0A418GQQ2</accession>
<name>A0A418GQQ2_ECOLX</name>
<dbReference type="EMBL" id="QXHA01000219">
    <property type="protein sequence ID" value="RIB43237.1"/>
    <property type="molecule type" value="Genomic_DNA"/>
</dbReference>
<evidence type="ECO:0000313" key="2">
    <source>
        <dbReference type="EMBL" id="RIB43237.1"/>
    </source>
</evidence>
<keyword evidence="1" id="KW-0812">Transmembrane</keyword>
<dbReference type="AlphaFoldDB" id="A0A418GQQ2"/>
<organism evidence="2 3">
    <name type="scientific">Escherichia coli</name>
    <dbReference type="NCBI Taxonomy" id="562"/>
    <lineage>
        <taxon>Bacteria</taxon>
        <taxon>Pseudomonadati</taxon>
        <taxon>Pseudomonadota</taxon>
        <taxon>Gammaproteobacteria</taxon>
        <taxon>Enterobacterales</taxon>
        <taxon>Enterobacteriaceae</taxon>
        <taxon>Escherichia</taxon>
    </lineage>
</organism>
<feature type="transmembrane region" description="Helical" evidence="1">
    <location>
        <begin position="6"/>
        <end position="26"/>
    </location>
</feature>
<dbReference type="RefSeq" id="WP_235639157.1">
    <property type="nucleotide sequence ID" value="NZ_JAKFTO010000667.1"/>
</dbReference>
<keyword evidence="2" id="KW-0830">Ubiquinone</keyword>
<proteinExistence type="predicted"/>
<reference evidence="2 3" key="1">
    <citation type="journal article" date="2018" name="BMC Microbiol.">
        <title>Genome sequencing of strains of the most prevalent clonal group of O1:K1:H7 Escherichia coli that causes neonatal meningitis in France.</title>
        <authorList>
            <person name="Geslain G."/>
            <person name="Birgy A."/>
            <person name="Adiba S."/>
            <person name="Magnan M."/>
            <person name="Courroux C."/>
            <person name="Levy C."/>
            <person name="Cohen R."/>
            <person name="Bidet P."/>
            <person name="Bonacorsi S."/>
        </authorList>
    </citation>
    <scope>NUCLEOTIDE SEQUENCE [LARGE SCALE GENOMIC DNA]</scope>
    <source>
        <strain evidence="2 3">S308</strain>
    </source>
</reference>
<sequence>PSNWQYSAGGIVVLISALLVLVLGVWPQPLISIVRLAMPLM</sequence>
<comment type="caution">
    <text evidence="2">The sequence shown here is derived from an EMBL/GenBank/DDBJ whole genome shotgun (WGS) entry which is preliminary data.</text>
</comment>
<feature type="non-terminal residue" evidence="2">
    <location>
        <position position="1"/>
    </location>
</feature>
<evidence type="ECO:0000313" key="3">
    <source>
        <dbReference type="Proteomes" id="UP000284508"/>
    </source>
</evidence>
<gene>
    <name evidence="2" type="ORF">D3C88_03770</name>
</gene>
<keyword evidence="1" id="KW-1133">Transmembrane helix</keyword>
<protein>
    <submittedName>
        <fullName evidence="2">NADH:ubiquinone oxidoreductase subunit N</fullName>
    </submittedName>
</protein>